<dbReference type="AlphaFoldDB" id="A0A444Z051"/>
<reference evidence="1 2" key="1">
    <citation type="submission" date="2019-01" db="EMBL/GenBank/DDBJ databases">
        <title>Sequencing of cultivated peanut Arachis hypogaea provides insights into genome evolution and oil improvement.</title>
        <authorList>
            <person name="Chen X."/>
        </authorList>
    </citation>
    <scope>NUCLEOTIDE SEQUENCE [LARGE SCALE GENOMIC DNA]</scope>
    <source>
        <strain evidence="2">cv. Fuhuasheng</strain>
        <tissue evidence="1">Leaves</tissue>
    </source>
</reference>
<protein>
    <submittedName>
        <fullName evidence="1">Uncharacterized protein</fullName>
    </submittedName>
</protein>
<accession>A0A444Z051</accession>
<name>A0A444Z051_ARAHY</name>
<dbReference type="Proteomes" id="UP000289738">
    <property type="component" value="Chromosome B05"/>
</dbReference>
<dbReference type="EMBL" id="SDMP01000015">
    <property type="protein sequence ID" value="RYR07572.1"/>
    <property type="molecule type" value="Genomic_DNA"/>
</dbReference>
<organism evidence="1 2">
    <name type="scientific">Arachis hypogaea</name>
    <name type="common">Peanut</name>
    <dbReference type="NCBI Taxonomy" id="3818"/>
    <lineage>
        <taxon>Eukaryota</taxon>
        <taxon>Viridiplantae</taxon>
        <taxon>Streptophyta</taxon>
        <taxon>Embryophyta</taxon>
        <taxon>Tracheophyta</taxon>
        <taxon>Spermatophyta</taxon>
        <taxon>Magnoliopsida</taxon>
        <taxon>eudicotyledons</taxon>
        <taxon>Gunneridae</taxon>
        <taxon>Pentapetalae</taxon>
        <taxon>rosids</taxon>
        <taxon>fabids</taxon>
        <taxon>Fabales</taxon>
        <taxon>Fabaceae</taxon>
        <taxon>Papilionoideae</taxon>
        <taxon>50 kb inversion clade</taxon>
        <taxon>dalbergioids sensu lato</taxon>
        <taxon>Dalbergieae</taxon>
        <taxon>Pterocarpus clade</taxon>
        <taxon>Arachis</taxon>
    </lineage>
</organism>
<evidence type="ECO:0000313" key="2">
    <source>
        <dbReference type="Proteomes" id="UP000289738"/>
    </source>
</evidence>
<evidence type="ECO:0000313" key="1">
    <source>
        <dbReference type="EMBL" id="RYR07572.1"/>
    </source>
</evidence>
<keyword evidence="2" id="KW-1185">Reference proteome</keyword>
<comment type="caution">
    <text evidence="1">The sequence shown here is derived from an EMBL/GenBank/DDBJ whole genome shotgun (WGS) entry which is preliminary data.</text>
</comment>
<proteinExistence type="predicted"/>
<gene>
    <name evidence="1" type="ORF">Ahy_B05g074952</name>
</gene>
<sequence length="72" mass="8587">MKRVENKRKRKKQSVDGCVFVLMLIYFHETKFPRPFAPDAPPAPWVAHRTRKMMIERISFKATKPLGLLYRK</sequence>